<dbReference type="Gene3D" id="3.40.1410.10">
    <property type="entry name" value="Chorismate lyase-like"/>
    <property type="match status" value="1"/>
</dbReference>
<evidence type="ECO:0000259" key="4">
    <source>
        <dbReference type="PROSITE" id="PS50949"/>
    </source>
</evidence>
<keyword evidence="2" id="KW-0238">DNA-binding</keyword>
<dbReference type="SUPFAM" id="SSF46785">
    <property type="entry name" value="Winged helix' DNA-binding domain"/>
    <property type="match status" value="1"/>
</dbReference>
<evidence type="ECO:0000256" key="2">
    <source>
        <dbReference type="ARBA" id="ARBA00023125"/>
    </source>
</evidence>
<dbReference type="Pfam" id="PF07702">
    <property type="entry name" value="UTRA"/>
    <property type="match status" value="1"/>
</dbReference>
<keyword evidence="1" id="KW-0805">Transcription regulation</keyword>
<dbReference type="EMBL" id="LJZR01000066">
    <property type="protein sequence ID" value="KPQ32181.1"/>
    <property type="molecule type" value="Genomic_DNA"/>
</dbReference>
<comment type="caution">
    <text evidence="5">The sequence shown here is derived from an EMBL/GenBank/DDBJ whole genome shotgun (WGS) entry which is preliminary data.</text>
</comment>
<dbReference type="PRINTS" id="PR00035">
    <property type="entry name" value="HTHGNTR"/>
</dbReference>
<dbReference type="AlphaFoldDB" id="A0A0P7ZQT2"/>
<dbReference type="SMART" id="SM00866">
    <property type="entry name" value="UTRA"/>
    <property type="match status" value="1"/>
</dbReference>
<evidence type="ECO:0000313" key="5">
    <source>
        <dbReference type="EMBL" id="KPQ32181.1"/>
    </source>
</evidence>
<dbReference type="PATRIC" id="fig|1666911.3.peg.4763"/>
<dbReference type="InterPro" id="IPR050679">
    <property type="entry name" value="Bact_HTH_transcr_reg"/>
</dbReference>
<dbReference type="InterPro" id="IPR036388">
    <property type="entry name" value="WH-like_DNA-bd_sf"/>
</dbReference>
<dbReference type="Gene3D" id="1.10.10.10">
    <property type="entry name" value="Winged helix-like DNA-binding domain superfamily/Winged helix DNA-binding domain"/>
    <property type="match status" value="1"/>
</dbReference>
<dbReference type="SMART" id="SM00345">
    <property type="entry name" value="HTH_GNTR"/>
    <property type="match status" value="1"/>
</dbReference>
<dbReference type="PANTHER" id="PTHR44846:SF16">
    <property type="entry name" value="TRANSCRIPTIONAL REGULATOR PHNF-RELATED"/>
    <property type="match status" value="1"/>
</dbReference>
<dbReference type="GO" id="GO:0003700">
    <property type="term" value="F:DNA-binding transcription factor activity"/>
    <property type="evidence" value="ECO:0007669"/>
    <property type="project" value="InterPro"/>
</dbReference>
<feature type="domain" description="HTH gntR-type" evidence="4">
    <location>
        <begin position="6"/>
        <end position="74"/>
    </location>
</feature>
<dbReference type="PROSITE" id="PS50949">
    <property type="entry name" value="HTH_GNTR"/>
    <property type="match status" value="1"/>
</dbReference>
<evidence type="ECO:0000313" key="6">
    <source>
        <dbReference type="Proteomes" id="UP000050465"/>
    </source>
</evidence>
<dbReference type="CDD" id="cd07377">
    <property type="entry name" value="WHTH_GntR"/>
    <property type="match status" value="1"/>
</dbReference>
<sequence length="245" mass="27555">MSQATVPRYIQIADQLRRNIQAQLYQVGDRLPPESQLSQQFEVNRHTLRQAVALLSQEGLLRAERGRGTFVAAPIRYAIGQRVRYNETLKALGHKAEFIVLKALELPADAAVAVGLEVNVGDSVALIERLGMADGHPISVANSYFPLVLFPDLLAEDSLRFFEETGSISRWLRDRFAVDHLRLRTSVSARLVQPRDAKLLQLSLNQPILLAESVNVDQTGRRIEYGVTRLRGDRMELVFENSISR</sequence>
<reference evidence="5 6" key="1">
    <citation type="submission" date="2015-09" db="EMBL/GenBank/DDBJ databases">
        <title>Identification and resolution of microdiversity through metagenomic sequencing of parallel consortia.</title>
        <authorList>
            <person name="Nelson W.C."/>
            <person name="Romine M.F."/>
            <person name="Lindemann S.R."/>
        </authorList>
    </citation>
    <scope>NUCLEOTIDE SEQUENCE [LARGE SCALE GENOMIC DNA]</scope>
    <source>
        <strain evidence="5">Ana</strain>
    </source>
</reference>
<dbReference type="InterPro" id="IPR012702">
    <property type="entry name" value="CP_lyase_PhnF"/>
</dbReference>
<keyword evidence="3" id="KW-0804">Transcription</keyword>
<dbReference type="InterPro" id="IPR036390">
    <property type="entry name" value="WH_DNA-bd_sf"/>
</dbReference>
<name>A0A0P7ZQT2_9CYAN</name>
<dbReference type="GO" id="GO:0003677">
    <property type="term" value="F:DNA binding"/>
    <property type="evidence" value="ECO:0007669"/>
    <property type="project" value="UniProtKB-KW"/>
</dbReference>
<dbReference type="InterPro" id="IPR028978">
    <property type="entry name" value="Chorismate_lyase_/UTRA_dom_sf"/>
</dbReference>
<accession>A0A0P7ZQT2</accession>
<gene>
    <name evidence="5" type="primary">phnF</name>
    <name evidence="5" type="ORF">HLUCCA11_22155</name>
</gene>
<dbReference type="InterPro" id="IPR000524">
    <property type="entry name" value="Tscrpt_reg_HTH_GntR"/>
</dbReference>
<protein>
    <submittedName>
        <fullName evidence="5">Phosphonate metabolism transcriptional regulator PhnF</fullName>
    </submittedName>
</protein>
<evidence type="ECO:0000256" key="3">
    <source>
        <dbReference type="ARBA" id="ARBA00023163"/>
    </source>
</evidence>
<dbReference type="NCBIfam" id="TIGR02325">
    <property type="entry name" value="C_P_lyase_phnF"/>
    <property type="match status" value="1"/>
</dbReference>
<organism evidence="5 6">
    <name type="scientific">Phormidesmis priestleyi Ana</name>
    <dbReference type="NCBI Taxonomy" id="1666911"/>
    <lineage>
        <taxon>Bacteria</taxon>
        <taxon>Bacillati</taxon>
        <taxon>Cyanobacteriota</taxon>
        <taxon>Cyanophyceae</taxon>
        <taxon>Leptolyngbyales</taxon>
        <taxon>Leptolyngbyaceae</taxon>
        <taxon>Phormidesmis</taxon>
    </lineage>
</organism>
<dbReference type="STRING" id="1666911.HLUCCA11_22155"/>
<evidence type="ECO:0000256" key="1">
    <source>
        <dbReference type="ARBA" id="ARBA00023015"/>
    </source>
</evidence>
<proteinExistence type="predicted"/>
<dbReference type="Proteomes" id="UP000050465">
    <property type="component" value="Unassembled WGS sequence"/>
</dbReference>
<dbReference type="InterPro" id="IPR011663">
    <property type="entry name" value="UTRA"/>
</dbReference>
<dbReference type="Pfam" id="PF00392">
    <property type="entry name" value="GntR"/>
    <property type="match status" value="1"/>
</dbReference>
<dbReference type="SUPFAM" id="SSF64288">
    <property type="entry name" value="Chorismate lyase-like"/>
    <property type="match status" value="1"/>
</dbReference>
<dbReference type="PANTHER" id="PTHR44846">
    <property type="entry name" value="MANNOSYL-D-GLYCERATE TRANSPORT/METABOLISM SYSTEM REPRESSOR MNGR-RELATED"/>
    <property type="match status" value="1"/>
</dbReference>